<feature type="transmembrane region" description="Helical" evidence="1">
    <location>
        <begin position="52"/>
        <end position="69"/>
    </location>
</feature>
<keyword evidence="3" id="KW-0012">Acyltransferase</keyword>
<keyword evidence="1" id="KW-1133">Transmembrane helix</keyword>
<protein>
    <submittedName>
        <fullName evidence="3">Acyltransferase</fullName>
    </submittedName>
</protein>
<feature type="transmembrane region" description="Helical" evidence="1">
    <location>
        <begin position="108"/>
        <end position="132"/>
    </location>
</feature>
<proteinExistence type="predicted"/>
<dbReference type="GO" id="GO:0016747">
    <property type="term" value="F:acyltransferase activity, transferring groups other than amino-acyl groups"/>
    <property type="evidence" value="ECO:0007669"/>
    <property type="project" value="InterPro"/>
</dbReference>
<feature type="transmembrane region" description="Helical" evidence="1">
    <location>
        <begin position="247"/>
        <end position="268"/>
    </location>
</feature>
<evidence type="ECO:0000313" key="4">
    <source>
        <dbReference type="Proteomes" id="UP000286098"/>
    </source>
</evidence>
<dbReference type="PANTHER" id="PTHR23028">
    <property type="entry name" value="ACETYLTRANSFERASE"/>
    <property type="match status" value="1"/>
</dbReference>
<dbReference type="Proteomes" id="UP000286098">
    <property type="component" value="Unassembled WGS sequence"/>
</dbReference>
<dbReference type="GO" id="GO:0016020">
    <property type="term" value="C:membrane"/>
    <property type="evidence" value="ECO:0007669"/>
    <property type="project" value="TreeGrafter"/>
</dbReference>
<dbReference type="PANTHER" id="PTHR23028:SF53">
    <property type="entry name" value="ACYL_TRANSF_3 DOMAIN-CONTAINING PROTEIN"/>
    <property type="match status" value="1"/>
</dbReference>
<organism evidence="3 4">
    <name type="scientific">Enterobacter roggenkampii</name>
    <dbReference type="NCBI Taxonomy" id="1812935"/>
    <lineage>
        <taxon>Bacteria</taxon>
        <taxon>Pseudomonadati</taxon>
        <taxon>Pseudomonadota</taxon>
        <taxon>Gammaproteobacteria</taxon>
        <taxon>Enterobacterales</taxon>
        <taxon>Enterobacteriaceae</taxon>
        <taxon>Enterobacter</taxon>
        <taxon>Enterobacter cloacae complex</taxon>
    </lineage>
</organism>
<name>A0AAX1WQ18_9ENTR</name>
<evidence type="ECO:0000256" key="1">
    <source>
        <dbReference type="SAM" id="Phobius"/>
    </source>
</evidence>
<dbReference type="Pfam" id="PF01757">
    <property type="entry name" value="Acyl_transf_3"/>
    <property type="match status" value="1"/>
</dbReference>
<comment type="caution">
    <text evidence="3">The sequence shown here is derived from an EMBL/GenBank/DDBJ whole genome shotgun (WGS) entry which is preliminary data.</text>
</comment>
<sequence>MRIAPAYYFSMLVLVALASSYFLVTTNGITHIAVHLLFLHSFDARFHGSINGVYWTLGVEFMFYILMALSYKIIQSDKKIYYYIALWFVISWCWRAYCFYIVKADPMMMFIWTTQLPGMLDEFACGVLLAKLWTTKRQFFENNYIGTFLFMSGLLIVSVFVFHVKHIGPQFWTSASTVIFSRTFLAVGIASVIASFIVFERNNIFVKLCHWSGFCYIGTISYSIYLYHLPIFLNIKNSLPSNNLGQFWPELISLIVILGISALSYTLIEKRFYK</sequence>
<feature type="transmembrane region" description="Helical" evidence="1">
    <location>
        <begin position="144"/>
        <end position="164"/>
    </location>
</feature>
<keyword evidence="1" id="KW-0812">Transmembrane</keyword>
<reference evidence="3 4" key="1">
    <citation type="submission" date="2018-10" db="EMBL/GenBank/DDBJ databases">
        <authorList>
            <person name="Vanduin D."/>
            <person name="Fouts D."/>
            <person name="Wright M."/>
            <person name="Sutton G."/>
            <person name="Nguyen K."/>
            <person name="Kreiswirth B."/>
            <person name="Chen L."/>
            <person name="Rojas L."/>
            <person name="Hujer A."/>
            <person name="Hujer K."/>
            <person name="Bonomo R."/>
            <person name="Adams M."/>
        </authorList>
    </citation>
    <scope>NUCLEOTIDE SEQUENCE [LARGE SCALE GENOMIC DNA]</scope>
    <source>
        <strain evidence="3 4">CRK0054</strain>
    </source>
</reference>
<dbReference type="InterPro" id="IPR002656">
    <property type="entry name" value="Acyl_transf_3_dom"/>
</dbReference>
<accession>A0AAX1WQ18</accession>
<evidence type="ECO:0000313" key="3">
    <source>
        <dbReference type="EMBL" id="RNT45560.1"/>
    </source>
</evidence>
<dbReference type="InterPro" id="IPR050879">
    <property type="entry name" value="Acyltransferase_3"/>
</dbReference>
<feature type="transmembrane region" description="Helical" evidence="1">
    <location>
        <begin position="81"/>
        <end position="102"/>
    </location>
</feature>
<dbReference type="GO" id="GO:0009103">
    <property type="term" value="P:lipopolysaccharide biosynthetic process"/>
    <property type="evidence" value="ECO:0007669"/>
    <property type="project" value="TreeGrafter"/>
</dbReference>
<evidence type="ECO:0000259" key="2">
    <source>
        <dbReference type="Pfam" id="PF01757"/>
    </source>
</evidence>
<keyword evidence="3" id="KW-0808">Transferase</keyword>
<dbReference type="EMBL" id="NEYZ02000031">
    <property type="protein sequence ID" value="RNT45560.1"/>
    <property type="molecule type" value="Genomic_DNA"/>
</dbReference>
<feature type="domain" description="Acyltransferase 3" evidence="2">
    <location>
        <begin position="2"/>
        <end position="263"/>
    </location>
</feature>
<feature type="transmembrane region" description="Helical" evidence="1">
    <location>
        <begin position="179"/>
        <end position="199"/>
    </location>
</feature>
<gene>
    <name evidence="3" type="ORF">B9059_005870</name>
</gene>
<feature type="transmembrane region" description="Helical" evidence="1">
    <location>
        <begin position="208"/>
        <end position="227"/>
    </location>
</feature>
<dbReference type="AlphaFoldDB" id="A0AAX1WQ18"/>
<keyword evidence="1" id="KW-0472">Membrane</keyword>